<reference evidence="1" key="1">
    <citation type="journal article" date="2021" name="New Phytol.">
        <title>Evolutionary innovations through gain and loss of genes in the ectomycorrhizal Boletales.</title>
        <authorList>
            <person name="Wu G."/>
            <person name="Miyauchi S."/>
            <person name="Morin E."/>
            <person name="Kuo A."/>
            <person name="Drula E."/>
            <person name="Varga T."/>
            <person name="Kohler A."/>
            <person name="Feng B."/>
            <person name="Cao Y."/>
            <person name="Lipzen A."/>
            <person name="Daum C."/>
            <person name="Hundley H."/>
            <person name="Pangilinan J."/>
            <person name="Johnson J."/>
            <person name="Barry K."/>
            <person name="LaButti K."/>
            <person name="Ng V."/>
            <person name="Ahrendt S."/>
            <person name="Min B."/>
            <person name="Choi I.G."/>
            <person name="Park H."/>
            <person name="Plett J.M."/>
            <person name="Magnuson J."/>
            <person name="Spatafora J.W."/>
            <person name="Nagy L.G."/>
            <person name="Henrissat B."/>
            <person name="Grigoriev I.V."/>
            <person name="Yang Z.L."/>
            <person name="Xu J."/>
            <person name="Martin F.M."/>
        </authorList>
    </citation>
    <scope>NUCLEOTIDE SEQUENCE</scope>
    <source>
        <strain evidence="1">KUC20120723A-06</strain>
    </source>
</reference>
<proteinExistence type="predicted"/>
<gene>
    <name evidence="1" type="ORF">BV22DRAFT_1196244</name>
</gene>
<name>A0ACB8BFJ2_9AGAM</name>
<evidence type="ECO:0000313" key="1">
    <source>
        <dbReference type="EMBL" id="KAH7924049.1"/>
    </source>
</evidence>
<evidence type="ECO:0000313" key="2">
    <source>
        <dbReference type="Proteomes" id="UP000790709"/>
    </source>
</evidence>
<protein>
    <submittedName>
        <fullName evidence="1">Uncharacterized protein</fullName>
    </submittedName>
</protein>
<organism evidence="1 2">
    <name type="scientific">Leucogyrophana mollusca</name>
    <dbReference type="NCBI Taxonomy" id="85980"/>
    <lineage>
        <taxon>Eukaryota</taxon>
        <taxon>Fungi</taxon>
        <taxon>Dikarya</taxon>
        <taxon>Basidiomycota</taxon>
        <taxon>Agaricomycotina</taxon>
        <taxon>Agaricomycetes</taxon>
        <taxon>Agaricomycetidae</taxon>
        <taxon>Boletales</taxon>
        <taxon>Boletales incertae sedis</taxon>
        <taxon>Leucogyrophana</taxon>
    </lineage>
</organism>
<sequence length="383" mass="39376">MAGLRLDGFHPRFVRRQGLLGGLGGILGGGDGASSASASASASGTAVNAGNDPLGLGGVVGGLTSIINGIPSIVAPPSGSSSSVTTSSTPLTSHSSSSSTGSATSSHPASTTSTTSSTTSTTSSTSTSSTPPPTSSDVYMTTSGNSIVYYTSVENTAASPSTTPKSFLQNKPLEGGVFALVGIVAMVIIFIAITFTLRRRNRNRLDREIADAVTFDPSTTDRYDDEDRRLNSIEKRFSGSSSGHGHGFGYGAQPTYAPQLAPPQGYYGQGYPQQPAPFRAPSPYRAPSPPDGPMYNYNGNTGAGLTRKFSDRKPVPPLLPAVYDPSRSQPAFSQYGLYTGQENELPPLPGNSVSPAAVHANPAPALPDTFGDPNPAVLKVANQ</sequence>
<comment type="caution">
    <text evidence="1">The sequence shown here is derived from an EMBL/GenBank/DDBJ whole genome shotgun (WGS) entry which is preliminary data.</text>
</comment>
<dbReference type="EMBL" id="MU266435">
    <property type="protein sequence ID" value="KAH7924049.1"/>
    <property type="molecule type" value="Genomic_DNA"/>
</dbReference>
<accession>A0ACB8BFJ2</accession>
<keyword evidence="2" id="KW-1185">Reference proteome</keyword>
<dbReference type="Proteomes" id="UP000790709">
    <property type="component" value="Unassembled WGS sequence"/>
</dbReference>